<keyword evidence="1" id="KW-0812">Transmembrane</keyword>
<evidence type="ECO:0000313" key="3">
    <source>
        <dbReference type="EMBL" id="TQF09561.1"/>
    </source>
</evidence>
<dbReference type="AlphaFoldDB" id="A0A540WKM9"/>
<proteinExistence type="predicted"/>
<name>A0A540WKM9_9BACT</name>
<feature type="transmembrane region" description="Helical" evidence="1">
    <location>
        <begin position="96"/>
        <end position="114"/>
    </location>
</feature>
<accession>A0A540WKM9</accession>
<comment type="caution">
    <text evidence="3">The sequence shown here is derived from an EMBL/GenBank/DDBJ whole genome shotgun (WGS) entry which is preliminary data.</text>
</comment>
<keyword evidence="1" id="KW-1133">Transmembrane helix</keyword>
<evidence type="ECO:0000256" key="1">
    <source>
        <dbReference type="SAM" id="Phobius"/>
    </source>
</evidence>
<organism evidence="3 4">
    <name type="scientific">Myxococcus llanfairpwllgwyngyllgogerychwyrndrobwllllantysiliogogogochensis</name>
    <dbReference type="NCBI Taxonomy" id="2590453"/>
    <lineage>
        <taxon>Bacteria</taxon>
        <taxon>Pseudomonadati</taxon>
        <taxon>Myxococcota</taxon>
        <taxon>Myxococcia</taxon>
        <taxon>Myxococcales</taxon>
        <taxon>Cystobacterineae</taxon>
        <taxon>Myxococcaceae</taxon>
        <taxon>Myxococcus</taxon>
    </lineage>
</organism>
<feature type="transmembrane region" description="Helical" evidence="1">
    <location>
        <begin position="70"/>
        <end position="90"/>
    </location>
</feature>
<dbReference type="EMBL" id="VIFM01000332">
    <property type="protein sequence ID" value="TQF09561.1"/>
    <property type="molecule type" value="Genomic_DNA"/>
</dbReference>
<dbReference type="RefSeq" id="WP_141648610.1">
    <property type="nucleotide sequence ID" value="NZ_VIFM01000332.1"/>
</dbReference>
<evidence type="ECO:0000259" key="2">
    <source>
        <dbReference type="Pfam" id="PF13828"/>
    </source>
</evidence>
<keyword evidence="1" id="KW-0472">Membrane</keyword>
<dbReference type="Pfam" id="PF13828">
    <property type="entry name" value="DUF4190"/>
    <property type="match status" value="1"/>
</dbReference>
<evidence type="ECO:0000313" key="4">
    <source>
        <dbReference type="Proteomes" id="UP000315369"/>
    </source>
</evidence>
<feature type="domain" description="DUF4190" evidence="2">
    <location>
        <begin position="186"/>
        <end position="248"/>
    </location>
</feature>
<reference evidence="3 4" key="1">
    <citation type="submission" date="2019-06" db="EMBL/GenBank/DDBJ databases">
        <authorList>
            <person name="Livingstone P."/>
            <person name="Whitworth D."/>
        </authorList>
    </citation>
    <scope>NUCLEOTIDE SEQUENCE [LARGE SCALE GENOMIC DNA]</scope>
    <source>
        <strain evidence="3 4">AM401</strain>
    </source>
</reference>
<dbReference type="Proteomes" id="UP000315369">
    <property type="component" value="Unassembled WGS sequence"/>
</dbReference>
<sequence length="262" mass="28098">MVSLVGVTPRCALHPEVEAGGTCQRCGGFVCEECSTWVMGVLYCAACSLRPEVNYLETFRLKLWGRRDTNAWLVGVGTLGVLAGVLTALLQGAWPMALVLLGAAVVGGAFYLGQSWARTALVFTPVVAGVAGAAMFGPALLVGGFLLFVTALQIFLDTRNRLFFRVDVSEKELRRLWDLRVNNPMARHALSLGFTTFIFPVLGPVAVVFGLIALRKVDSRARPPIGKGWQAVAGILLGVGGTVLWLLLFGPLVKGFLERLPA</sequence>
<dbReference type="InterPro" id="IPR025241">
    <property type="entry name" value="DUF4190"/>
</dbReference>
<feature type="transmembrane region" description="Helical" evidence="1">
    <location>
        <begin position="189"/>
        <end position="214"/>
    </location>
</feature>
<protein>
    <submittedName>
        <fullName evidence="3">DUF4190 domain-containing protein</fullName>
    </submittedName>
</protein>
<feature type="transmembrane region" description="Helical" evidence="1">
    <location>
        <begin position="126"/>
        <end position="156"/>
    </location>
</feature>
<feature type="transmembrane region" description="Helical" evidence="1">
    <location>
        <begin position="235"/>
        <end position="253"/>
    </location>
</feature>
<keyword evidence="4" id="KW-1185">Reference proteome</keyword>
<gene>
    <name evidence="3" type="ORF">FJV41_43945</name>
</gene>
<dbReference type="OrthoDB" id="5382105at2"/>